<dbReference type="WBParaSite" id="ACAC_0000632301-mRNA-1">
    <property type="protein sequence ID" value="ACAC_0000632301-mRNA-1"/>
    <property type="gene ID" value="ACAC_0000632301"/>
</dbReference>
<proteinExistence type="predicted"/>
<feature type="region of interest" description="Disordered" evidence="1">
    <location>
        <begin position="35"/>
        <end position="82"/>
    </location>
</feature>
<reference evidence="3" key="2">
    <citation type="submission" date="2017-02" db="UniProtKB">
        <authorList>
            <consortium name="WormBaseParasite"/>
        </authorList>
    </citation>
    <scope>IDENTIFICATION</scope>
</reference>
<dbReference type="AlphaFoldDB" id="A0A0K0D8C8"/>
<dbReference type="Proteomes" id="UP000035642">
    <property type="component" value="Unassembled WGS sequence"/>
</dbReference>
<evidence type="ECO:0000313" key="2">
    <source>
        <dbReference type="Proteomes" id="UP000035642"/>
    </source>
</evidence>
<evidence type="ECO:0000313" key="3">
    <source>
        <dbReference type="WBParaSite" id="ACAC_0000632301-mRNA-1"/>
    </source>
</evidence>
<organism evidence="2 3">
    <name type="scientific">Angiostrongylus cantonensis</name>
    <name type="common">Rat lungworm</name>
    <dbReference type="NCBI Taxonomy" id="6313"/>
    <lineage>
        <taxon>Eukaryota</taxon>
        <taxon>Metazoa</taxon>
        <taxon>Ecdysozoa</taxon>
        <taxon>Nematoda</taxon>
        <taxon>Chromadorea</taxon>
        <taxon>Rhabditida</taxon>
        <taxon>Rhabditina</taxon>
        <taxon>Rhabditomorpha</taxon>
        <taxon>Strongyloidea</taxon>
        <taxon>Metastrongylidae</taxon>
        <taxon>Angiostrongylus</taxon>
    </lineage>
</organism>
<name>A0A0K0D8C8_ANGCA</name>
<evidence type="ECO:0000256" key="1">
    <source>
        <dbReference type="SAM" id="MobiDB-lite"/>
    </source>
</evidence>
<protein>
    <submittedName>
        <fullName evidence="3">WH2 domain-containing protein</fullName>
    </submittedName>
</protein>
<reference evidence="2" key="1">
    <citation type="submission" date="2012-09" db="EMBL/GenBank/DDBJ databases">
        <authorList>
            <person name="Martin A.A."/>
        </authorList>
    </citation>
    <scope>NUCLEOTIDE SEQUENCE</scope>
</reference>
<keyword evidence="2" id="KW-1185">Reference proteome</keyword>
<accession>A0A0K0D8C8</accession>
<feature type="compositionally biased region" description="Polar residues" evidence="1">
    <location>
        <begin position="43"/>
        <end position="75"/>
    </location>
</feature>
<sequence>MPLHQSKLLELESRSGNSILESNEHVDNADTKLAEKFRPSGHSPPSLSSKVKNHTLTNSLSNKATSVTKSRQVPSNAAVHSGDAQIVQEHVLNQRKDGYPTNVDQITRKIQQPPSKSAKNLFKDVVANLVNTTEPTGSVAVGQRESI</sequence>